<sequence length="92" mass="10300">MFRPPLVILMGEGSRAWASPPTSALALRFCFFRTGFVTGFKAFLFPFWEGCIAFLEFSFSILLRSRAAYFSALILSLSSLFSTLNFSLSSFS</sequence>
<organism evidence="2 3">
    <name type="scientific">Byssothecium circinans</name>
    <dbReference type="NCBI Taxonomy" id="147558"/>
    <lineage>
        <taxon>Eukaryota</taxon>
        <taxon>Fungi</taxon>
        <taxon>Dikarya</taxon>
        <taxon>Ascomycota</taxon>
        <taxon>Pezizomycotina</taxon>
        <taxon>Dothideomycetes</taxon>
        <taxon>Pleosporomycetidae</taxon>
        <taxon>Pleosporales</taxon>
        <taxon>Massarineae</taxon>
        <taxon>Massarinaceae</taxon>
        <taxon>Byssothecium</taxon>
    </lineage>
</organism>
<name>A0A6A5U0V5_9PLEO</name>
<reference evidence="2" key="1">
    <citation type="journal article" date="2020" name="Stud. Mycol.">
        <title>101 Dothideomycetes genomes: a test case for predicting lifestyles and emergence of pathogens.</title>
        <authorList>
            <person name="Haridas S."/>
            <person name="Albert R."/>
            <person name="Binder M."/>
            <person name="Bloem J."/>
            <person name="Labutti K."/>
            <person name="Salamov A."/>
            <person name="Andreopoulos B."/>
            <person name="Baker S."/>
            <person name="Barry K."/>
            <person name="Bills G."/>
            <person name="Bluhm B."/>
            <person name="Cannon C."/>
            <person name="Castanera R."/>
            <person name="Culley D."/>
            <person name="Daum C."/>
            <person name="Ezra D."/>
            <person name="Gonzalez J."/>
            <person name="Henrissat B."/>
            <person name="Kuo A."/>
            <person name="Liang C."/>
            <person name="Lipzen A."/>
            <person name="Lutzoni F."/>
            <person name="Magnuson J."/>
            <person name="Mondo S."/>
            <person name="Nolan M."/>
            <person name="Ohm R."/>
            <person name="Pangilinan J."/>
            <person name="Park H.-J."/>
            <person name="Ramirez L."/>
            <person name="Alfaro M."/>
            <person name="Sun H."/>
            <person name="Tritt A."/>
            <person name="Yoshinaga Y."/>
            <person name="Zwiers L.-H."/>
            <person name="Turgeon B."/>
            <person name="Goodwin S."/>
            <person name="Spatafora J."/>
            <person name="Crous P."/>
            <person name="Grigoriev I."/>
        </authorList>
    </citation>
    <scope>NUCLEOTIDE SEQUENCE</scope>
    <source>
        <strain evidence="2">CBS 675.92</strain>
    </source>
</reference>
<proteinExistence type="predicted"/>
<gene>
    <name evidence="2" type="ORF">CC80DRAFT_31185</name>
</gene>
<evidence type="ECO:0000313" key="3">
    <source>
        <dbReference type="Proteomes" id="UP000800035"/>
    </source>
</evidence>
<evidence type="ECO:0000313" key="2">
    <source>
        <dbReference type="EMBL" id="KAF1958485.1"/>
    </source>
</evidence>
<accession>A0A6A5U0V5</accession>
<feature type="transmembrane region" description="Helical" evidence="1">
    <location>
        <begin position="69"/>
        <end position="88"/>
    </location>
</feature>
<evidence type="ECO:0000256" key="1">
    <source>
        <dbReference type="SAM" id="Phobius"/>
    </source>
</evidence>
<keyword evidence="3" id="KW-1185">Reference proteome</keyword>
<dbReference type="AlphaFoldDB" id="A0A6A5U0V5"/>
<dbReference type="EMBL" id="ML976987">
    <property type="protein sequence ID" value="KAF1958485.1"/>
    <property type="molecule type" value="Genomic_DNA"/>
</dbReference>
<dbReference type="Proteomes" id="UP000800035">
    <property type="component" value="Unassembled WGS sequence"/>
</dbReference>
<keyword evidence="1" id="KW-0812">Transmembrane</keyword>
<keyword evidence="1" id="KW-1133">Transmembrane helix</keyword>
<keyword evidence="1" id="KW-0472">Membrane</keyword>
<protein>
    <submittedName>
        <fullName evidence="2">Uncharacterized protein</fullName>
    </submittedName>
</protein>